<gene>
    <name evidence="2" type="ORF">PLEPLA_LOCUS33233</name>
</gene>
<name>A0A9N7V9S2_PLEPL</name>
<comment type="caution">
    <text evidence="2">The sequence shown here is derived from an EMBL/GenBank/DDBJ whole genome shotgun (WGS) entry which is preliminary data.</text>
</comment>
<evidence type="ECO:0000313" key="3">
    <source>
        <dbReference type="Proteomes" id="UP001153269"/>
    </source>
</evidence>
<dbReference type="Proteomes" id="UP001153269">
    <property type="component" value="Unassembled WGS sequence"/>
</dbReference>
<feature type="compositionally biased region" description="Basic and acidic residues" evidence="1">
    <location>
        <begin position="51"/>
        <end position="60"/>
    </location>
</feature>
<protein>
    <submittedName>
        <fullName evidence="2">Uncharacterized protein</fullName>
    </submittedName>
</protein>
<keyword evidence="3" id="KW-1185">Reference proteome</keyword>
<evidence type="ECO:0000256" key="1">
    <source>
        <dbReference type="SAM" id="MobiDB-lite"/>
    </source>
</evidence>
<accession>A0A9N7V9S2</accession>
<dbReference type="EMBL" id="CADEAL010003669">
    <property type="protein sequence ID" value="CAB1445502.1"/>
    <property type="molecule type" value="Genomic_DNA"/>
</dbReference>
<sequence>MLIDAPDPSLADQCNKTPAVQCRHKDRSKNNDRTRAVARNGSRYHVNASDLSREEEKAEGVRQLNISSHHSQQLKAVSVREVALISVSQIKVLPTSSLNI</sequence>
<feature type="region of interest" description="Disordered" evidence="1">
    <location>
        <begin position="1"/>
        <end position="62"/>
    </location>
</feature>
<reference evidence="2" key="1">
    <citation type="submission" date="2020-03" db="EMBL/GenBank/DDBJ databases">
        <authorList>
            <person name="Weist P."/>
        </authorList>
    </citation>
    <scope>NUCLEOTIDE SEQUENCE</scope>
</reference>
<proteinExistence type="predicted"/>
<organism evidence="2 3">
    <name type="scientific">Pleuronectes platessa</name>
    <name type="common">European plaice</name>
    <dbReference type="NCBI Taxonomy" id="8262"/>
    <lineage>
        <taxon>Eukaryota</taxon>
        <taxon>Metazoa</taxon>
        <taxon>Chordata</taxon>
        <taxon>Craniata</taxon>
        <taxon>Vertebrata</taxon>
        <taxon>Euteleostomi</taxon>
        <taxon>Actinopterygii</taxon>
        <taxon>Neopterygii</taxon>
        <taxon>Teleostei</taxon>
        <taxon>Neoteleostei</taxon>
        <taxon>Acanthomorphata</taxon>
        <taxon>Carangaria</taxon>
        <taxon>Pleuronectiformes</taxon>
        <taxon>Pleuronectoidei</taxon>
        <taxon>Pleuronectidae</taxon>
        <taxon>Pleuronectes</taxon>
    </lineage>
</organism>
<dbReference type="AlphaFoldDB" id="A0A9N7V9S2"/>
<evidence type="ECO:0000313" key="2">
    <source>
        <dbReference type="EMBL" id="CAB1445502.1"/>
    </source>
</evidence>